<evidence type="ECO:0000256" key="1">
    <source>
        <dbReference type="ARBA" id="ARBA00023015"/>
    </source>
</evidence>
<reference evidence="7" key="1">
    <citation type="journal article" date="2019" name="Int. J. Syst. Evol. Microbiol.">
        <title>The Global Catalogue of Microorganisms (GCM) 10K type strain sequencing project: providing services to taxonomists for standard genome sequencing and annotation.</title>
        <authorList>
            <consortium name="The Broad Institute Genomics Platform"/>
            <consortium name="The Broad Institute Genome Sequencing Center for Infectious Disease"/>
            <person name="Wu L."/>
            <person name="Ma J."/>
        </authorList>
    </citation>
    <scope>NUCLEOTIDE SEQUENCE [LARGE SCALE GENOMIC DNA]</scope>
    <source>
        <strain evidence="7">JCM 16929</strain>
    </source>
</reference>
<dbReference type="InterPro" id="IPR008920">
    <property type="entry name" value="TF_FadR/GntR_C"/>
</dbReference>
<evidence type="ECO:0000256" key="2">
    <source>
        <dbReference type="ARBA" id="ARBA00023125"/>
    </source>
</evidence>
<dbReference type="Proteomes" id="UP001501490">
    <property type="component" value="Unassembled WGS sequence"/>
</dbReference>
<proteinExistence type="predicted"/>
<evidence type="ECO:0000256" key="3">
    <source>
        <dbReference type="ARBA" id="ARBA00023163"/>
    </source>
</evidence>
<keyword evidence="7" id="KW-1185">Reference proteome</keyword>
<dbReference type="PANTHER" id="PTHR43537">
    <property type="entry name" value="TRANSCRIPTIONAL REGULATOR, GNTR FAMILY"/>
    <property type="match status" value="1"/>
</dbReference>
<dbReference type="SMART" id="SM00895">
    <property type="entry name" value="FCD"/>
    <property type="match status" value="1"/>
</dbReference>
<dbReference type="InterPro" id="IPR011711">
    <property type="entry name" value="GntR_C"/>
</dbReference>
<sequence length="256" mass="27214">MVAKTARLHPHGVGRGGRKSVTDDAITKIRHMILTGQLAPGDRLPPEADLAAELGLSRTSLRESVRALTLLGVIDTRQGDGSYITGLGPELLLGAIGLAVDLQREESMPDLVAVRRILEPAATALAATRISPEALARVRSFIPDAVVPDEVGRYVELDWEFHHAIADASGNPLLTALLDGLAAPTLRVRAWRGVSVPGALERTLDEHRVIADALEAGDAELAAAASRVHIAGVESWIRSLQPGWSVLAAEEVHSHP</sequence>
<organism evidence="6 7">
    <name type="scientific">Microlunatus ginsengisoli</name>
    <dbReference type="NCBI Taxonomy" id="363863"/>
    <lineage>
        <taxon>Bacteria</taxon>
        <taxon>Bacillati</taxon>
        <taxon>Actinomycetota</taxon>
        <taxon>Actinomycetes</taxon>
        <taxon>Propionibacteriales</taxon>
        <taxon>Propionibacteriaceae</taxon>
        <taxon>Microlunatus</taxon>
    </lineage>
</organism>
<name>A0ABP6ZC32_9ACTN</name>
<dbReference type="SMART" id="SM00345">
    <property type="entry name" value="HTH_GNTR"/>
    <property type="match status" value="1"/>
</dbReference>
<dbReference type="InterPro" id="IPR036388">
    <property type="entry name" value="WH-like_DNA-bd_sf"/>
</dbReference>
<dbReference type="SUPFAM" id="SSF48008">
    <property type="entry name" value="GntR ligand-binding domain-like"/>
    <property type="match status" value="1"/>
</dbReference>
<dbReference type="RefSeq" id="WP_344801030.1">
    <property type="nucleotide sequence ID" value="NZ_BAABAB010000001.1"/>
</dbReference>
<protein>
    <submittedName>
        <fullName evidence="6">FadR/GntR family transcriptional regulator</fullName>
    </submittedName>
</protein>
<dbReference type="InterPro" id="IPR036390">
    <property type="entry name" value="WH_DNA-bd_sf"/>
</dbReference>
<dbReference type="Gene3D" id="1.10.10.10">
    <property type="entry name" value="Winged helix-like DNA-binding domain superfamily/Winged helix DNA-binding domain"/>
    <property type="match status" value="1"/>
</dbReference>
<dbReference type="PANTHER" id="PTHR43537:SF5">
    <property type="entry name" value="UXU OPERON TRANSCRIPTIONAL REGULATOR"/>
    <property type="match status" value="1"/>
</dbReference>
<dbReference type="Pfam" id="PF00392">
    <property type="entry name" value="GntR"/>
    <property type="match status" value="1"/>
</dbReference>
<evidence type="ECO:0000259" key="5">
    <source>
        <dbReference type="PROSITE" id="PS50949"/>
    </source>
</evidence>
<gene>
    <name evidence="6" type="ORF">GCM10022236_00260</name>
</gene>
<accession>A0ABP6ZC32</accession>
<evidence type="ECO:0000313" key="7">
    <source>
        <dbReference type="Proteomes" id="UP001501490"/>
    </source>
</evidence>
<dbReference type="CDD" id="cd07377">
    <property type="entry name" value="WHTH_GntR"/>
    <property type="match status" value="1"/>
</dbReference>
<dbReference type="Gene3D" id="1.20.120.530">
    <property type="entry name" value="GntR ligand-binding domain-like"/>
    <property type="match status" value="1"/>
</dbReference>
<keyword evidence="2" id="KW-0238">DNA-binding</keyword>
<keyword evidence="3" id="KW-0804">Transcription</keyword>
<evidence type="ECO:0000313" key="6">
    <source>
        <dbReference type="EMBL" id="GAA3602407.1"/>
    </source>
</evidence>
<comment type="caution">
    <text evidence="6">The sequence shown here is derived from an EMBL/GenBank/DDBJ whole genome shotgun (WGS) entry which is preliminary data.</text>
</comment>
<feature type="region of interest" description="Disordered" evidence="4">
    <location>
        <begin position="1"/>
        <end position="20"/>
    </location>
</feature>
<feature type="compositionally biased region" description="Basic residues" evidence="4">
    <location>
        <begin position="1"/>
        <end position="18"/>
    </location>
</feature>
<dbReference type="EMBL" id="BAABAB010000001">
    <property type="protein sequence ID" value="GAA3602407.1"/>
    <property type="molecule type" value="Genomic_DNA"/>
</dbReference>
<dbReference type="SUPFAM" id="SSF46785">
    <property type="entry name" value="Winged helix' DNA-binding domain"/>
    <property type="match status" value="1"/>
</dbReference>
<evidence type="ECO:0000256" key="4">
    <source>
        <dbReference type="SAM" id="MobiDB-lite"/>
    </source>
</evidence>
<dbReference type="PROSITE" id="PS50949">
    <property type="entry name" value="HTH_GNTR"/>
    <property type="match status" value="1"/>
</dbReference>
<keyword evidence="1" id="KW-0805">Transcription regulation</keyword>
<dbReference type="PRINTS" id="PR00035">
    <property type="entry name" value="HTHGNTR"/>
</dbReference>
<feature type="domain" description="HTH gntR-type" evidence="5">
    <location>
        <begin position="19"/>
        <end position="87"/>
    </location>
</feature>
<dbReference type="Pfam" id="PF07729">
    <property type="entry name" value="FCD"/>
    <property type="match status" value="1"/>
</dbReference>
<dbReference type="InterPro" id="IPR000524">
    <property type="entry name" value="Tscrpt_reg_HTH_GntR"/>
</dbReference>